<gene>
    <name evidence="1" type="ORF">ALOHA_HF400048F7ctg1g3</name>
</gene>
<dbReference type="AlphaFoldDB" id="B3SZS8"/>
<evidence type="ECO:0000313" key="1">
    <source>
        <dbReference type="EMBL" id="ABZ05836.1"/>
    </source>
</evidence>
<dbReference type="EMBL" id="EU016559">
    <property type="protein sequence ID" value="ABZ05836.1"/>
    <property type="molecule type" value="Genomic_DNA"/>
</dbReference>
<reference evidence="1" key="1">
    <citation type="journal article" date="2008" name="ISME J.">
        <title>Genomic patterns of recombination, clonal divergence and environment in marine microbial populations.</title>
        <authorList>
            <person name="Konstantinidis K.T."/>
            <person name="Delong E.F."/>
        </authorList>
    </citation>
    <scope>NUCLEOTIDE SEQUENCE</scope>
</reference>
<accession>B3SZS8</accession>
<evidence type="ECO:0008006" key="2">
    <source>
        <dbReference type="Google" id="ProtNLM"/>
    </source>
</evidence>
<sequence>MVSRSITSPKRAGFELCSPHLPNQRTACVLCGCMFGSGVWSYHMPRRSASSAQSKTIQPIGQSKIEGDFLRIAMGPGTLAEKAALIGMHKNTFDKERKARADQIALQTRIELDESVHHAMHTLVELLDCDDPNARYKAAKDILDRAGFKPTDRIEVSAEVKRTPKEIETEIRERMGDEIASRLLGVDLKPAAPVESKPVVEAEDADWERVDG</sequence>
<organism evidence="1">
    <name type="scientific">uncultured marine microorganism HF4000_48F7</name>
    <dbReference type="NCBI Taxonomy" id="455500"/>
    <lineage>
        <taxon>unclassified sequences</taxon>
        <taxon>environmental samples</taxon>
    </lineage>
</organism>
<protein>
    <recommendedName>
        <fullName evidence="2">Terminase small subunit</fullName>
    </recommendedName>
</protein>
<proteinExistence type="predicted"/>
<name>B3SZS8_9ZZZZ</name>